<sequence>MSIEIVDVPVPDAWDDDSEGARLLRTLVDVRNAVVADSWGGDESHAFSYREAWAQWRGQVGETDDLRTIALLDGVPAGRGYGSRGLLEATTIAEIDVMVLPAARVRGVGAALADDLIERMRERGATTFQAWVGHRSGPGPTIAPPTGFGAVPAGSSEVRLLERLGFGLEQVERMSELRLDAARAALDAHLDDARSHALPRYRVETWEGRTPTARVASLAALHARMSVDAPSADLAHEPEAWDAERLHRYESSQLDGGRTVLRAIAIDASTDAVVAFTTLVGAGGGAPWYQHDTLVHGEHRGHRLGMLVKAANLLALADRERTAIVRTWNAEENRPMLRVNEALGFAPIRSEGVWQRKEATP</sequence>
<dbReference type="Gene3D" id="3.40.630.30">
    <property type="match status" value="1"/>
</dbReference>
<dbReference type="InterPro" id="IPR016181">
    <property type="entry name" value="Acyl_CoA_acyltransferase"/>
</dbReference>
<gene>
    <name evidence="2" type="ORF">GCM10009640_01610</name>
</gene>
<dbReference type="RefSeq" id="WP_343916375.1">
    <property type="nucleotide sequence ID" value="NZ_BAAAKK010000001.1"/>
</dbReference>
<feature type="domain" description="N-acetyltransferase" evidence="1">
    <location>
        <begin position="28"/>
        <end position="189"/>
    </location>
</feature>
<evidence type="ECO:0000313" key="3">
    <source>
        <dbReference type="Proteomes" id="UP001501266"/>
    </source>
</evidence>
<evidence type="ECO:0000259" key="1">
    <source>
        <dbReference type="PROSITE" id="PS51186"/>
    </source>
</evidence>
<dbReference type="Pfam" id="PF00583">
    <property type="entry name" value="Acetyltransf_1"/>
    <property type="match status" value="1"/>
</dbReference>
<proteinExistence type="predicted"/>
<dbReference type="SUPFAM" id="SSF55729">
    <property type="entry name" value="Acyl-CoA N-acyltransferases (Nat)"/>
    <property type="match status" value="2"/>
</dbReference>
<dbReference type="InterPro" id="IPR000182">
    <property type="entry name" value="GNAT_dom"/>
</dbReference>
<evidence type="ECO:0000313" key="2">
    <source>
        <dbReference type="EMBL" id="GAA1417451.1"/>
    </source>
</evidence>
<dbReference type="Proteomes" id="UP001501266">
    <property type="component" value="Unassembled WGS sequence"/>
</dbReference>
<comment type="caution">
    <text evidence="2">The sequence shown here is derived from an EMBL/GenBank/DDBJ whole genome shotgun (WGS) entry which is preliminary data.</text>
</comment>
<dbReference type="CDD" id="cd04301">
    <property type="entry name" value="NAT_SF"/>
    <property type="match status" value="1"/>
</dbReference>
<organism evidence="2 3">
    <name type="scientific">Agrococcus citreus</name>
    <dbReference type="NCBI Taxonomy" id="84643"/>
    <lineage>
        <taxon>Bacteria</taxon>
        <taxon>Bacillati</taxon>
        <taxon>Actinomycetota</taxon>
        <taxon>Actinomycetes</taxon>
        <taxon>Micrococcales</taxon>
        <taxon>Microbacteriaceae</taxon>
        <taxon>Agrococcus</taxon>
    </lineage>
</organism>
<protein>
    <submittedName>
        <fullName evidence="2">GNAT family N-acetyltransferase</fullName>
    </submittedName>
</protein>
<reference evidence="3" key="1">
    <citation type="journal article" date="2019" name="Int. J. Syst. Evol. Microbiol.">
        <title>The Global Catalogue of Microorganisms (GCM) 10K type strain sequencing project: providing services to taxonomists for standard genome sequencing and annotation.</title>
        <authorList>
            <consortium name="The Broad Institute Genomics Platform"/>
            <consortium name="The Broad Institute Genome Sequencing Center for Infectious Disease"/>
            <person name="Wu L."/>
            <person name="Ma J."/>
        </authorList>
    </citation>
    <scope>NUCLEOTIDE SEQUENCE [LARGE SCALE GENOMIC DNA]</scope>
    <source>
        <strain evidence="3">JCM 12398</strain>
    </source>
</reference>
<name>A0ABP4JDB4_9MICO</name>
<dbReference type="PROSITE" id="PS51186">
    <property type="entry name" value="GNAT"/>
    <property type="match status" value="1"/>
</dbReference>
<dbReference type="EMBL" id="BAAAKK010000001">
    <property type="protein sequence ID" value="GAA1417451.1"/>
    <property type="molecule type" value="Genomic_DNA"/>
</dbReference>
<accession>A0ABP4JDB4</accession>
<keyword evidence="3" id="KW-1185">Reference proteome</keyword>